<dbReference type="OrthoDB" id="3264935at2759"/>
<evidence type="ECO:0000313" key="3">
    <source>
        <dbReference type="Proteomes" id="UP000308652"/>
    </source>
</evidence>
<gene>
    <name evidence="2" type="ORF">BDQ12DRAFT_726418</name>
</gene>
<name>A0A5C3LQ64_9AGAR</name>
<dbReference type="EMBL" id="ML213626">
    <property type="protein sequence ID" value="TFK34935.1"/>
    <property type="molecule type" value="Genomic_DNA"/>
</dbReference>
<dbReference type="SUPFAM" id="SSF81901">
    <property type="entry name" value="HCP-like"/>
    <property type="match status" value="1"/>
</dbReference>
<keyword evidence="3" id="KW-1185">Reference proteome</keyword>
<dbReference type="PANTHER" id="PTHR19959:SF119">
    <property type="entry name" value="FUNGAL LIPASE-LIKE DOMAIN-CONTAINING PROTEIN"/>
    <property type="match status" value="1"/>
</dbReference>
<dbReference type="AlphaFoldDB" id="A0A5C3LQ64"/>
<dbReference type="SUPFAM" id="SSF48452">
    <property type="entry name" value="TPR-like"/>
    <property type="match status" value="1"/>
</dbReference>
<proteinExistence type="predicted"/>
<protein>
    <recommendedName>
        <fullName evidence="1">CHAT domain-containing protein</fullName>
    </recommendedName>
</protein>
<dbReference type="InterPro" id="IPR011990">
    <property type="entry name" value="TPR-like_helical_dom_sf"/>
</dbReference>
<sequence length="970" mass="108645">MIELPLSCDDVAECCEAVNVFAELLIIQSNYSGDVKCLDIAIVLLKYFLPLDLVTRGHPNNCDILNELGATLLKCFKTTRDINDIDEAISSYENALEITPKSQSQLFIALNGLGAATILKFGVLNETRLLDIGIEWHRKAAAVRTEPCISRALALHGLGWALVNRYEITNQRSYLDDSILYQREALDILSTRNPVRIASLNNISITYRLLFERTGEMVFLQQSINSLKEATSLLPAHHPHLSVLLHNLGTSLKEVFPHSGRPEDLEAAIETLIHARDLRPEPHPLRHTTLDSLALAYQLKFEQSGLLEHLDDAVALHRDARKLYIEYNGKDEYGNLHNLANAVYTRFRRSDRQEDLLESMSLYQATLSSMLKSHYSRPASLNNLAYALKSHFQRTGNIENLNESIALLQEALQLTEKIAVNKDGPSQKKHHPARVLALNNLGNVILMHYEIERSTDEIDKAVEWHRAAVTLTRELWHNERAMFLNDLACALCTRYSYSFYEKDIREAFTLHHESLSLIGQNHPETSKISSDLAKSLFLHYSHTQISASLDSAVTYFHVSVSCESSPMSIRFIAAREWAQSADSALHLSSLEAYEAAIELLPLLATLGLDVKFRQEVLKSGTDGLAANNSSVVILNASIAGCDALIITNKGVAHIPLNKFDMEKGDMLVRLVQVSSNSMRSRNDGISSSAIGLSTDDSVNRIIYNLRKGRLVRSSTVEVNEIHRYVLAALWDDVVQPVIQHLQIQKSASTPVRLYWCPTGLFTFLPIHAAGYYIKNSEDYASQYIVSSYTPTLFALLIPRRRSESKPTSTLEIMTVIQPKTLPFTEVELNIIESRVPRKCLITLSTQNFPASVEKPTRWRVACAGRWGAQDIQIMQHEMPNASLAFLCACETAMGTDMLPDEGIHLGSTLLFAGFKSVVATMWNISDEDGPKVADHFYQKSLNTLQELYTMPLVNFDLKALTSVDGFLLLT</sequence>
<accession>A0A5C3LQ64</accession>
<reference evidence="2 3" key="1">
    <citation type="journal article" date="2019" name="Nat. Ecol. Evol.">
        <title>Megaphylogeny resolves global patterns of mushroom evolution.</title>
        <authorList>
            <person name="Varga T."/>
            <person name="Krizsan K."/>
            <person name="Foldi C."/>
            <person name="Dima B."/>
            <person name="Sanchez-Garcia M."/>
            <person name="Sanchez-Ramirez S."/>
            <person name="Szollosi G.J."/>
            <person name="Szarkandi J.G."/>
            <person name="Papp V."/>
            <person name="Albert L."/>
            <person name="Andreopoulos W."/>
            <person name="Angelini C."/>
            <person name="Antonin V."/>
            <person name="Barry K.W."/>
            <person name="Bougher N.L."/>
            <person name="Buchanan P."/>
            <person name="Buyck B."/>
            <person name="Bense V."/>
            <person name="Catcheside P."/>
            <person name="Chovatia M."/>
            <person name="Cooper J."/>
            <person name="Damon W."/>
            <person name="Desjardin D."/>
            <person name="Finy P."/>
            <person name="Geml J."/>
            <person name="Haridas S."/>
            <person name="Hughes K."/>
            <person name="Justo A."/>
            <person name="Karasinski D."/>
            <person name="Kautmanova I."/>
            <person name="Kiss B."/>
            <person name="Kocsube S."/>
            <person name="Kotiranta H."/>
            <person name="LaButti K.M."/>
            <person name="Lechner B.E."/>
            <person name="Liimatainen K."/>
            <person name="Lipzen A."/>
            <person name="Lukacs Z."/>
            <person name="Mihaltcheva S."/>
            <person name="Morgado L.N."/>
            <person name="Niskanen T."/>
            <person name="Noordeloos M.E."/>
            <person name="Ohm R.A."/>
            <person name="Ortiz-Santana B."/>
            <person name="Ovrebo C."/>
            <person name="Racz N."/>
            <person name="Riley R."/>
            <person name="Savchenko A."/>
            <person name="Shiryaev A."/>
            <person name="Soop K."/>
            <person name="Spirin V."/>
            <person name="Szebenyi C."/>
            <person name="Tomsovsky M."/>
            <person name="Tulloss R.E."/>
            <person name="Uehling J."/>
            <person name="Grigoriev I.V."/>
            <person name="Vagvolgyi C."/>
            <person name="Papp T."/>
            <person name="Martin F.M."/>
            <person name="Miettinen O."/>
            <person name="Hibbett D.S."/>
            <person name="Nagy L.G."/>
        </authorList>
    </citation>
    <scope>NUCLEOTIDE SEQUENCE [LARGE SCALE GENOMIC DNA]</scope>
    <source>
        <strain evidence="2 3">CBS 166.37</strain>
    </source>
</reference>
<evidence type="ECO:0000313" key="2">
    <source>
        <dbReference type="EMBL" id="TFK34935.1"/>
    </source>
</evidence>
<feature type="domain" description="CHAT" evidence="1">
    <location>
        <begin position="876"/>
        <end position="942"/>
    </location>
</feature>
<dbReference type="InterPro" id="IPR024983">
    <property type="entry name" value="CHAT_dom"/>
</dbReference>
<dbReference type="Proteomes" id="UP000308652">
    <property type="component" value="Unassembled WGS sequence"/>
</dbReference>
<dbReference type="Pfam" id="PF12770">
    <property type="entry name" value="CHAT"/>
    <property type="match status" value="1"/>
</dbReference>
<organism evidence="2 3">
    <name type="scientific">Crucibulum laeve</name>
    <dbReference type="NCBI Taxonomy" id="68775"/>
    <lineage>
        <taxon>Eukaryota</taxon>
        <taxon>Fungi</taxon>
        <taxon>Dikarya</taxon>
        <taxon>Basidiomycota</taxon>
        <taxon>Agaricomycotina</taxon>
        <taxon>Agaricomycetes</taxon>
        <taxon>Agaricomycetidae</taxon>
        <taxon>Agaricales</taxon>
        <taxon>Agaricineae</taxon>
        <taxon>Nidulariaceae</taxon>
        <taxon>Crucibulum</taxon>
    </lineage>
</organism>
<evidence type="ECO:0000259" key="1">
    <source>
        <dbReference type="Pfam" id="PF12770"/>
    </source>
</evidence>
<dbReference type="PANTHER" id="PTHR19959">
    <property type="entry name" value="KINESIN LIGHT CHAIN"/>
    <property type="match status" value="1"/>
</dbReference>
<dbReference type="Gene3D" id="1.25.40.10">
    <property type="entry name" value="Tetratricopeptide repeat domain"/>
    <property type="match status" value="3"/>
</dbReference>